<proteinExistence type="predicted"/>
<dbReference type="GO" id="GO:0004672">
    <property type="term" value="F:protein kinase activity"/>
    <property type="evidence" value="ECO:0007669"/>
    <property type="project" value="UniProtKB-ARBA"/>
</dbReference>
<name>A0A7Y3W4W0_9PROT</name>
<dbReference type="InterPro" id="IPR008207">
    <property type="entry name" value="Sig_transdc_His_kin_Hpt_dom"/>
</dbReference>
<comment type="caution">
    <text evidence="7">The sequence shown here is derived from an EMBL/GenBank/DDBJ whole genome shotgun (WGS) entry which is preliminary data.</text>
</comment>
<keyword evidence="1 4" id="KW-0597">Phosphoprotein</keyword>
<evidence type="ECO:0000259" key="6">
    <source>
        <dbReference type="PROSITE" id="PS50894"/>
    </source>
</evidence>
<dbReference type="InterPro" id="IPR001789">
    <property type="entry name" value="Sig_transdc_resp-reg_receiver"/>
</dbReference>
<feature type="modified residue" description="Phosphohistidine" evidence="3">
    <location>
        <position position="57"/>
    </location>
</feature>
<accession>A0A7Y3W4W0</accession>
<dbReference type="PROSITE" id="PS50110">
    <property type="entry name" value="RESPONSE_REGULATORY"/>
    <property type="match status" value="1"/>
</dbReference>
<organism evidence="7 8">
    <name type="scientific">Parvularcula mediterranea</name>
    <dbReference type="NCBI Taxonomy" id="2732508"/>
    <lineage>
        <taxon>Bacteria</taxon>
        <taxon>Pseudomonadati</taxon>
        <taxon>Pseudomonadota</taxon>
        <taxon>Alphaproteobacteria</taxon>
        <taxon>Parvularculales</taxon>
        <taxon>Parvularculaceae</taxon>
        <taxon>Parvularcula</taxon>
    </lineage>
</organism>
<feature type="modified residue" description="4-aspartylphosphate" evidence="4">
    <location>
        <position position="193"/>
    </location>
</feature>
<dbReference type="SUPFAM" id="SSF52172">
    <property type="entry name" value="CheY-like"/>
    <property type="match status" value="1"/>
</dbReference>
<dbReference type="Proteomes" id="UP000536835">
    <property type="component" value="Unassembled WGS sequence"/>
</dbReference>
<protein>
    <submittedName>
        <fullName evidence="7">Response regulator</fullName>
    </submittedName>
</protein>
<dbReference type="SUPFAM" id="SSF47226">
    <property type="entry name" value="Histidine-containing phosphotransfer domain, HPT domain"/>
    <property type="match status" value="1"/>
</dbReference>
<sequence length="269" mass="29484">MTDYIKGSGSGRALFKELRLRYLKRLEAACETFNLASERAQSGEKPGDLFVLRDLVHRLAGSGTTYGFPDVSEAAFAAEDSLDAAISGHRDARDLAMTLTQLRDAVDSAVQLYRQESQLDKLRKERSSASAPKAAAPLGQEEARIVLVDDDPSVSDLLWAAFSRFGYETEVLRDGIAAMASIKHRRPDLIILDRGLPVMSGTSVLLELQQDTELSKIPVIVLSAKAPSAWFSEQNVRYIQKPFMPDVVVGEATALLKARQDQMSAEVAL</sequence>
<evidence type="ECO:0000256" key="1">
    <source>
        <dbReference type="ARBA" id="ARBA00022553"/>
    </source>
</evidence>
<dbReference type="SMART" id="SM00448">
    <property type="entry name" value="REC"/>
    <property type="match status" value="1"/>
</dbReference>
<dbReference type="AlphaFoldDB" id="A0A7Y3W4W0"/>
<dbReference type="InterPro" id="IPR050595">
    <property type="entry name" value="Bact_response_regulator"/>
</dbReference>
<dbReference type="InterPro" id="IPR011006">
    <property type="entry name" value="CheY-like_superfamily"/>
</dbReference>
<dbReference type="Pfam" id="PF00072">
    <property type="entry name" value="Response_reg"/>
    <property type="match status" value="1"/>
</dbReference>
<evidence type="ECO:0000256" key="2">
    <source>
        <dbReference type="ARBA" id="ARBA00023012"/>
    </source>
</evidence>
<feature type="domain" description="Response regulatory" evidence="5">
    <location>
        <begin position="144"/>
        <end position="256"/>
    </location>
</feature>
<evidence type="ECO:0000259" key="5">
    <source>
        <dbReference type="PROSITE" id="PS50110"/>
    </source>
</evidence>
<dbReference type="InterPro" id="IPR036641">
    <property type="entry name" value="HPT_dom_sf"/>
</dbReference>
<reference evidence="7 8" key="1">
    <citation type="submission" date="2020-05" db="EMBL/GenBank/DDBJ databases">
        <title>Parvularcula mediterraneae sp. nov., isolated from polypropylene straw from shallow seawater of the seashore of Laganas in Zakynthos island, Greece.</title>
        <authorList>
            <person name="Szabo I."/>
            <person name="Al-Omari J."/>
            <person name="Rado J."/>
            <person name="Szerdahelyi G.S."/>
        </authorList>
    </citation>
    <scope>NUCLEOTIDE SEQUENCE [LARGE SCALE GENOMIC DNA]</scope>
    <source>
        <strain evidence="7 8">ZS-1/3</strain>
    </source>
</reference>
<gene>
    <name evidence="7" type="ORF">HK107_06490</name>
</gene>
<dbReference type="PANTHER" id="PTHR44591">
    <property type="entry name" value="STRESS RESPONSE REGULATOR PROTEIN 1"/>
    <property type="match status" value="1"/>
</dbReference>
<evidence type="ECO:0000313" key="7">
    <source>
        <dbReference type="EMBL" id="NNU15969.1"/>
    </source>
</evidence>
<evidence type="ECO:0000256" key="3">
    <source>
        <dbReference type="PROSITE-ProRule" id="PRU00110"/>
    </source>
</evidence>
<dbReference type="PANTHER" id="PTHR44591:SF23">
    <property type="entry name" value="CHEY SUBFAMILY"/>
    <property type="match status" value="1"/>
</dbReference>
<evidence type="ECO:0000256" key="4">
    <source>
        <dbReference type="PROSITE-ProRule" id="PRU00169"/>
    </source>
</evidence>
<evidence type="ECO:0000313" key="8">
    <source>
        <dbReference type="Proteomes" id="UP000536835"/>
    </source>
</evidence>
<dbReference type="PROSITE" id="PS50894">
    <property type="entry name" value="HPT"/>
    <property type="match status" value="1"/>
</dbReference>
<keyword evidence="8" id="KW-1185">Reference proteome</keyword>
<dbReference type="RefSeq" id="WP_173197826.1">
    <property type="nucleotide sequence ID" value="NZ_JABFCX010000002.1"/>
</dbReference>
<keyword evidence="2" id="KW-0902">Two-component regulatory system</keyword>
<dbReference type="EMBL" id="JABFCX010000002">
    <property type="protein sequence ID" value="NNU15969.1"/>
    <property type="molecule type" value="Genomic_DNA"/>
</dbReference>
<feature type="domain" description="HPt" evidence="6">
    <location>
        <begin position="11"/>
        <end position="113"/>
    </location>
</feature>
<dbReference type="Gene3D" id="3.40.50.2300">
    <property type="match status" value="1"/>
</dbReference>
<dbReference type="GO" id="GO:0000160">
    <property type="term" value="P:phosphorelay signal transduction system"/>
    <property type="evidence" value="ECO:0007669"/>
    <property type="project" value="UniProtKB-KW"/>
</dbReference>
<dbReference type="Gene3D" id="1.20.120.160">
    <property type="entry name" value="HPT domain"/>
    <property type="match status" value="1"/>
</dbReference>